<dbReference type="Pfam" id="PF01535">
    <property type="entry name" value="PPR"/>
    <property type="match status" value="9"/>
</dbReference>
<accession>A0A540KZM3</accession>
<evidence type="ECO:0000256" key="1">
    <source>
        <dbReference type="ARBA" id="ARBA00022737"/>
    </source>
</evidence>
<dbReference type="PANTHER" id="PTHR47926">
    <property type="entry name" value="PENTATRICOPEPTIDE REPEAT-CONTAINING PROTEIN"/>
    <property type="match status" value="1"/>
</dbReference>
<dbReference type="Pfam" id="PF12854">
    <property type="entry name" value="PPR_1"/>
    <property type="match status" value="1"/>
</dbReference>
<dbReference type="GO" id="GO:0009451">
    <property type="term" value="P:RNA modification"/>
    <property type="evidence" value="ECO:0007669"/>
    <property type="project" value="InterPro"/>
</dbReference>
<dbReference type="PANTHER" id="PTHR47926:SF468">
    <property type="entry name" value="PENTATRICOPEPTIDE REPEAT-CONTAINING PROTEIN"/>
    <property type="match status" value="1"/>
</dbReference>
<evidence type="ECO:0000313" key="4">
    <source>
        <dbReference type="Proteomes" id="UP000315295"/>
    </source>
</evidence>
<dbReference type="EMBL" id="VIEB01000853">
    <property type="protein sequence ID" value="TQD79529.1"/>
    <property type="molecule type" value="Genomic_DNA"/>
</dbReference>
<feature type="repeat" description="PPR" evidence="2">
    <location>
        <begin position="1"/>
        <end position="28"/>
    </location>
</feature>
<evidence type="ECO:0000313" key="3">
    <source>
        <dbReference type="EMBL" id="TQD79529.1"/>
    </source>
</evidence>
<keyword evidence="4" id="KW-1185">Reference proteome</keyword>
<dbReference type="AlphaFoldDB" id="A0A540KZM3"/>
<dbReference type="Pfam" id="PF20431">
    <property type="entry name" value="E_motif"/>
    <property type="match status" value="1"/>
</dbReference>
<dbReference type="InterPro" id="IPR002885">
    <property type="entry name" value="PPR_rpt"/>
</dbReference>
<gene>
    <name evidence="3" type="ORF">C1H46_034889</name>
</gene>
<dbReference type="Gene3D" id="1.25.40.10">
    <property type="entry name" value="Tetratricopeptide repeat domain"/>
    <property type="match status" value="7"/>
</dbReference>
<feature type="repeat" description="PPR" evidence="2">
    <location>
        <begin position="181"/>
        <end position="211"/>
    </location>
</feature>
<organism evidence="3 4">
    <name type="scientific">Malus baccata</name>
    <name type="common">Siberian crab apple</name>
    <name type="synonym">Pyrus baccata</name>
    <dbReference type="NCBI Taxonomy" id="106549"/>
    <lineage>
        <taxon>Eukaryota</taxon>
        <taxon>Viridiplantae</taxon>
        <taxon>Streptophyta</taxon>
        <taxon>Embryophyta</taxon>
        <taxon>Tracheophyta</taxon>
        <taxon>Spermatophyta</taxon>
        <taxon>Magnoliopsida</taxon>
        <taxon>eudicotyledons</taxon>
        <taxon>Gunneridae</taxon>
        <taxon>Pentapetalae</taxon>
        <taxon>rosids</taxon>
        <taxon>fabids</taxon>
        <taxon>Rosales</taxon>
        <taxon>Rosaceae</taxon>
        <taxon>Amygdaloideae</taxon>
        <taxon>Maleae</taxon>
        <taxon>Malus</taxon>
    </lineage>
</organism>
<dbReference type="Proteomes" id="UP000315295">
    <property type="component" value="Unassembled WGS sequence"/>
</dbReference>
<feature type="repeat" description="PPR" evidence="2">
    <location>
        <begin position="212"/>
        <end position="246"/>
    </location>
</feature>
<dbReference type="InterPro" id="IPR011990">
    <property type="entry name" value="TPR-like_helical_dom_sf"/>
</dbReference>
<dbReference type="NCBIfam" id="TIGR00756">
    <property type="entry name" value="PPR"/>
    <property type="match status" value="11"/>
</dbReference>
<protein>
    <recommendedName>
        <fullName evidence="5">Pentatricopeptide repeat-containing protein</fullName>
    </recommendedName>
</protein>
<feature type="repeat" description="PPR" evidence="2">
    <location>
        <begin position="274"/>
        <end position="304"/>
    </location>
</feature>
<proteinExistence type="predicted"/>
<dbReference type="SUPFAM" id="SSF81901">
    <property type="entry name" value="HCP-like"/>
    <property type="match status" value="1"/>
</dbReference>
<dbReference type="PROSITE" id="PS51375">
    <property type="entry name" value="PPR"/>
    <property type="match status" value="8"/>
</dbReference>
<reference evidence="3 4" key="1">
    <citation type="journal article" date="2019" name="G3 (Bethesda)">
        <title>Sequencing of a Wild Apple (Malus baccata) Genome Unravels the Differences Between Cultivated and Wild Apple Species Regarding Disease Resistance and Cold Tolerance.</title>
        <authorList>
            <person name="Chen X."/>
        </authorList>
    </citation>
    <scope>NUCLEOTIDE SEQUENCE [LARGE SCALE GENOMIC DNA]</scope>
    <source>
        <strain evidence="4">cv. Shandingzi</strain>
        <tissue evidence="3">Leaves</tissue>
    </source>
</reference>
<feature type="repeat" description="PPR" evidence="2">
    <location>
        <begin position="57"/>
        <end position="91"/>
    </location>
</feature>
<keyword evidence="1" id="KW-0677">Repeat</keyword>
<feature type="repeat" description="PPR" evidence="2">
    <location>
        <begin position="119"/>
        <end position="153"/>
    </location>
</feature>
<comment type="caution">
    <text evidence="3">The sequence shown here is derived from an EMBL/GenBank/DDBJ whole genome shotgun (WGS) entry which is preliminary data.</text>
</comment>
<sequence length="659" mass="74225">MISGYLHNGEVEEAYRIFIDMPERDLYSWTLMITCYTRSGELERARELSDLLPDKGVAACWNAMIAGYAKKGKFDEAKGLFDEMPAKNLVSWNLMLAGYVKNGERRLGVKFFEEMPERNVVSWNLMLDGFVEVGDLDSAWKFFKKIPDLNVVSWVTLLCGFAQNGEIAKAEDLIDQMPSRNVVSWNAMLGAYVRDHQIDKAVKLFKDMPKRDSVSWTTMINGYVRIGKLDEARQLLNQMPYKNIAVQTAMMSGYVQNGRMDEASKIFNPISIRYAVCWNTMIAGYAQCGKMVEALSLFRKMINKDIVSWNTMITGYAQTGQMDKAFEIFESMDERSVVSWNSLIAGYVQNGLYLDALRSIVKMGQEGKRPDESTFACGLSACANLAALQVGKKLHHLVVKCGYVNDLFVSNSLITMYAKSGKVVDANLVFEDIKCRDIVSWNSLISGYTLNGHGEEAVKLFKKMLIEGVNPDQVTFVAVLSACSHSGLVECGLEIFKSMAEVYLIEPLAEHYACMVDPLGRAGRLEEAFEMVRNMKIMTTARIWGALLGACRIHRNLLLGKYASEKLLEIEPDKASNYVLLSNMHAEAGRWDEVERVRVLMKASSTEKQPGCSWIEVRNQVHAFLFHDPAQPRTAELASILKSLTTEMRNTSYLSTPYD</sequence>
<dbReference type="InterPro" id="IPR046960">
    <property type="entry name" value="PPR_At4g14850-like_plant"/>
</dbReference>
<feature type="repeat" description="PPR" evidence="2">
    <location>
        <begin position="305"/>
        <end position="339"/>
    </location>
</feature>
<evidence type="ECO:0008006" key="5">
    <source>
        <dbReference type="Google" id="ProtNLM"/>
    </source>
</evidence>
<dbReference type="FunFam" id="1.25.40.10:FF:000366">
    <property type="entry name" value="Pentatricopeptide (PPR) repeat-containing protein"/>
    <property type="match status" value="1"/>
</dbReference>
<dbReference type="GO" id="GO:0003723">
    <property type="term" value="F:RNA binding"/>
    <property type="evidence" value="ECO:0007669"/>
    <property type="project" value="InterPro"/>
</dbReference>
<evidence type="ECO:0000256" key="2">
    <source>
        <dbReference type="PROSITE-ProRule" id="PRU00708"/>
    </source>
</evidence>
<dbReference type="FunFam" id="1.25.40.10:FF:000682">
    <property type="entry name" value="Pentatricopeptide repeat-containing protein At3g16610"/>
    <property type="match status" value="1"/>
</dbReference>
<name>A0A540KZM3_MALBA</name>
<feature type="repeat" description="PPR" evidence="2">
    <location>
        <begin position="437"/>
        <end position="471"/>
    </location>
</feature>
<dbReference type="InterPro" id="IPR046848">
    <property type="entry name" value="E_motif"/>
</dbReference>
<dbReference type="SUPFAM" id="SSF48452">
    <property type="entry name" value="TPR-like"/>
    <property type="match status" value="1"/>
</dbReference>
<dbReference type="Pfam" id="PF13041">
    <property type="entry name" value="PPR_2"/>
    <property type="match status" value="3"/>
</dbReference>